<dbReference type="AlphaFoldDB" id="A0A1Y5I0Z5"/>
<dbReference type="Proteomes" id="UP000227088">
    <property type="component" value="Unassembled WGS sequence"/>
</dbReference>
<dbReference type="InterPro" id="IPR009097">
    <property type="entry name" value="Cyclic_Pdiesterase"/>
</dbReference>
<protein>
    <recommendedName>
        <fullName evidence="3">2'-5' RNA ligase</fullName>
    </recommendedName>
</protein>
<reference evidence="2" key="1">
    <citation type="journal article" date="2017" name="Proc. Natl. Acad. Sci. U.S.A.">
        <title>Simulation of Deepwater Horizon oil plume reveals substrate specialization within a complex community of hydrocarbon degraders.</title>
        <authorList>
            <person name="Hu P."/>
            <person name="Dubinsky E.A."/>
            <person name="Probst A.J."/>
            <person name="Wang J."/>
            <person name="Sieber C.M.K."/>
            <person name="Tom L.M."/>
            <person name="Gardinali P."/>
            <person name="Banfield J.F."/>
            <person name="Atlas R.M."/>
            <person name="Andersen G.L."/>
        </authorList>
    </citation>
    <scope>NUCLEOTIDE SEQUENCE [LARGE SCALE GENOMIC DNA]</scope>
</reference>
<accession>A0A1Y5I0Z5</accession>
<sequence length="175" mass="19770">MAIEIKNSRLIAYISKIQKQLSPYLHAGYLRQPHIKLAACGLMTAHSFPVEILSQQIKALEQLALTSFAINIRQLSSFSTYPYISISDQTENITNIHNTLTSIFPEDNPCQYIPHITLGLYNDAYSYSDIHNDFIKLSKEVKVDSMTVNSLILAQYKTNSVQGAYQVLHHIPLSL</sequence>
<organism evidence="1 2">
    <name type="scientific">Oleispira antarctica</name>
    <dbReference type="NCBI Taxonomy" id="188908"/>
    <lineage>
        <taxon>Bacteria</taxon>
        <taxon>Pseudomonadati</taxon>
        <taxon>Pseudomonadota</taxon>
        <taxon>Gammaproteobacteria</taxon>
        <taxon>Oceanospirillales</taxon>
        <taxon>Oceanospirillaceae</taxon>
        <taxon>Oleispira</taxon>
    </lineage>
</organism>
<name>A0A1Y5I0Z5_OLEAN</name>
<evidence type="ECO:0000313" key="1">
    <source>
        <dbReference type="EMBL" id="OUS40902.1"/>
    </source>
</evidence>
<evidence type="ECO:0000313" key="2">
    <source>
        <dbReference type="Proteomes" id="UP000227088"/>
    </source>
</evidence>
<evidence type="ECO:0008006" key="3">
    <source>
        <dbReference type="Google" id="ProtNLM"/>
    </source>
</evidence>
<dbReference type="Gene3D" id="3.90.1140.10">
    <property type="entry name" value="Cyclic phosphodiesterase"/>
    <property type="match status" value="1"/>
</dbReference>
<proteinExistence type="predicted"/>
<comment type="caution">
    <text evidence="1">The sequence shown here is derived from an EMBL/GenBank/DDBJ whole genome shotgun (WGS) entry which is preliminary data.</text>
</comment>
<dbReference type="Pfam" id="PF13563">
    <property type="entry name" value="2_5_RNA_ligase2"/>
    <property type="match status" value="1"/>
</dbReference>
<dbReference type="EMBL" id="MABE01000214">
    <property type="protein sequence ID" value="OUS40902.1"/>
    <property type="molecule type" value="Genomic_DNA"/>
</dbReference>
<dbReference type="SUPFAM" id="SSF55144">
    <property type="entry name" value="LigT-like"/>
    <property type="match status" value="1"/>
</dbReference>
<gene>
    <name evidence="1" type="ORF">A9R00_03655</name>
</gene>